<dbReference type="Proteomes" id="UP000307874">
    <property type="component" value="Unassembled WGS sequence"/>
</dbReference>
<keyword evidence="2" id="KW-1185">Reference proteome</keyword>
<protein>
    <submittedName>
        <fullName evidence="1">Uncharacterized protein</fullName>
    </submittedName>
</protein>
<reference evidence="1 2" key="1">
    <citation type="submission" date="2019-05" db="EMBL/GenBank/DDBJ databases">
        <authorList>
            <person name="Lee S.D."/>
        </authorList>
    </citation>
    <scope>NUCLEOTIDE SEQUENCE [LARGE SCALE GENOMIC DNA]</scope>
    <source>
        <strain evidence="1 2">GH2-6</strain>
    </source>
</reference>
<organism evidence="1 2">
    <name type="scientific">Martelella lutilitoris</name>
    <dbReference type="NCBI Taxonomy" id="2583532"/>
    <lineage>
        <taxon>Bacteria</taxon>
        <taxon>Pseudomonadati</taxon>
        <taxon>Pseudomonadota</taxon>
        <taxon>Alphaproteobacteria</taxon>
        <taxon>Hyphomicrobiales</taxon>
        <taxon>Aurantimonadaceae</taxon>
        <taxon>Martelella</taxon>
    </lineage>
</organism>
<evidence type="ECO:0000313" key="2">
    <source>
        <dbReference type="Proteomes" id="UP000307874"/>
    </source>
</evidence>
<proteinExistence type="predicted"/>
<name>A0A5C4JS72_9HYPH</name>
<sequence length="113" mass="12290">MSAIPENLVLLHSGEEELRAKSIAIIEASAEMSLHVSMIETCMDMLQHIRTNTPNMNEDQVIVALIGASIFNSMASAFKLLLGGYYQSSGLQIRYVLGGVDGLPQFEEMGFPG</sequence>
<gene>
    <name evidence="1" type="ORF">FF124_11105</name>
</gene>
<accession>A0A5C4JS72</accession>
<comment type="caution">
    <text evidence="1">The sequence shown here is derived from an EMBL/GenBank/DDBJ whole genome shotgun (WGS) entry which is preliminary data.</text>
</comment>
<dbReference type="RefSeq" id="WP_138748543.1">
    <property type="nucleotide sequence ID" value="NZ_VCLB01000005.1"/>
</dbReference>
<evidence type="ECO:0000313" key="1">
    <source>
        <dbReference type="EMBL" id="TNB48117.1"/>
    </source>
</evidence>
<dbReference type="EMBL" id="VCLB01000005">
    <property type="protein sequence ID" value="TNB48117.1"/>
    <property type="molecule type" value="Genomic_DNA"/>
</dbReference>
<dbReference type="AlphaFoldDB" id="A0A5C4JS72"/>
<reference evidence="1 2" key="2">
    <citation type="submission" date="2019-06" db="EMBL/GenBank/DDBJ databases">
        <title>Martelella lutilitoris sp. nov., isolated from a tidal mudflat.</title>
        <authorList>
            <person name="Kim Y.-J."/>
        </authorList>
    </citation>
    <scope>NUCLEOTIDE SEQUENCE [LARGE SCALE GENOMIC DNA]</scope>
    <source>
        <strain evidence="1 2">GH2-6</strain>
    </source>
</reference>